<dbReference type="Pfam" id="PF14441">
    <property type="entry name" value="OTT_1508_deam"/>
    <property type="match status" value="1"/>
</dbReference>
<dbReference type="Proteomes" id="UP001385951">
    <property type="component" value="Unassembled WGS sequence"/>
</dbReference>
<name>A0AAW0FA69_9APHY</name>
<feature type="compositionally biased region" description="Polar residues" evidence="1">
    <location>
        <begin position="576"/>
        <end position="588"/>
    </location>
</feature>
<feature type="region of interest" description="Disordered" evidence="1">
    <location>
        <begin position="573"/>
        <end position="594"/>
    </location>
</feature>
<keyword evidence="3" id="KW-1185">Reference proteome</keyword>
<protein>
    <submittedName>
        <fullName evidence="2">Uncharacterized protein</fullName>
    </submittedName>
</protein>
<gene>
    <name evidence="2" type="ORF">QCA50_019810</name>
</gene>
<evidence type="ECO:0000256" key="1">
    <source>
        <dbReference type="SAM" id="MobiDB-lite"/>
    </source>
</evidence>
<proteinExistence type="predicted"/>
<organism evidence="2 3">
    <name type="scientific">Cerrena zonata</name>
    <dbReference type="NCBI Taxonomy" id="2478898"/>
    <lineage>
        <taxon>Eukaryota</taxon>
        <taxon>Fungi</taxon>
        <taxon>Dikarya</taxon>
        <taxon>Basidiomycota</taxon>
        <taxon>Agaricomycotina</taxon>
        <taxon>Agaricomycetes</taxon>
        <taxon>Polyporales</taxon>
        <taxon>Cerrenaceae</taxon>
        <taxon>Cerrena</taxon>
    </lineage>
</organism>
<feature type="region of interest" description="Disordered" evidence="1">
    <location>
        <begin position="330"/>
        <end position="362"/>
    </location>
</feature>
<sequence length="609" mass="67334">MSNPRPLSEEQLLRHKIHGLSALLSVLEQQLGNNIPLTRTRKHGVRTVDDLLIHIATLLTTWADSNLVVAISGSPASIFNMTLTVVTETADEDTGIHILHAQKQRRHPFLYLENIYPNSDKNQLENAGFAVCQAGLGAFVKDARETRGLGADVIPQAQELFSILREDERTIIKWAINHCSPRILARLKLCIRLDGALLEELKKYKITPADRALFNTLFPNGISLQSPELDVGALQIYLRRKGRPIGDVISVDDLEPLLNKMGSLPKELLDLVQKFIDKRKANNSKGPSESDLASQEFKWVYSAYVVLADASKLLKRSGISDFLSSSFSFRSAPGSSSGPIQEELAPSEESGEFGEIPSSDAGLGTSQEIPMPSLVSLCHSLDLVVSCYRSARILHRHAKRILSSKSNWTLVHIAPLQPSMLKAPQPVTHLEILGQVLSGGILPTDETWIKKLPRLEDKFTQRGAVHCEATLMALAANPSGVSEMGIETGIEKILQEMHPTIAVTKKCCYCCNLLSEIFNDIGKGPFSLPGTHGIIVPWVPPANLHIDVLQRIKDVLMTEVNRIVKKQRDAAVQEALSRQRTPTSSDTGSPPWDMKYFEADFEVWPDETQ</sequence>
<evidence type="ECO:0000313" key="3">
    <source>
        <dbReference type="Proteomes" id="UP001385951"/>
    </source>
</evidence>
<evidence type="ECO:0000313" key="2">
    <source>
        <dbReference type="EMBL" id="KAK7677216.1"/>
    </source>
</evidence>
<comment type="caution">
    <text evidence="2">The sequence shown here is derived from an EMBL/GenBank/DDBJ whole genome shotgun (WGS) entry which is preliminary data.</text>
</comment>
<dbReference type="EMBL" id="JASBNA010000093">
    <property type="protein sequence ID" value="KAK7677216.1"/>
    <property type="molecule type" value="Genomic_DNA"/>
</dbReference>
<dbReference type="AlphaFoldDB" id="A0AAW0FA69"/>
<accession>A0AAW0FA69</accession>
<dbReference type="InterPro" id="IPR027796">
    <property type="entry name" value="OTT_1508_deam-like"/>
</dbReference>
<reference evidence="2 3" key="1">
    <citation type="submission" date="2022-09" db="EMBL/GenBank/DDBJ databases">
        <authorList>
            <person name="Palmer J.M."/>
        </authorList>
    </citation>
    <scope>NUCLEOTIDE SEQUENCE [LARGE SCALE GENOMIC DNA]</scope>
    <source>
        <strain evidence="2 3">DSM 7382</strain>
    </source>
</reference>